<dbReference type="AlphaFoldDB" id="A0A5N6L4V7"/>
<dbReference type="EMBL" id="VIBQ01000092">
    <property type="protein sequence ID" value="KAB8714926.1"/>
    <property type="molecule type" value="Genomic_DNA"/>
</dbReference>
<feature type="region of interest" description="Disordered" evidence="1">
    <location>
        <begin position="1"/>
        <end position="70"/>
    </location>
</feature>
<feature type="compositionally biased region" description="Basic and acidic residues" evidence="1">
    <location>
        <begin position="1"/>
        <end position="10"/>
    </location>
</feature>
<feature type="compositionally biased region" description="Basic and acidic residues" evidence="1">
    <location>
        <begin position="24"/>
        <end position="70"/>
    </location>
</feature>
<reference evidence="2 3" key="1">
    <citation type="submission" date="2019-06" db="EMBL/GenBank/DDBJ databases">
        <title>A chromosomal-level reference genome of Carpinus fangiana (Coryloideae, Betulaceae).</title>
        <authorList>
            <person name="Yang X."/>
            <person name="Wang Z."/>
            <person name="Zhang L."/>
            <person name="Hao G."/>
            <person name="Liu J."/>
            <person name="Yang Y."/>
        </authorList>
    </citation>
    <scope>NUCLEOTIDE SEQUENCE [LARGE SCALE GENOMIC DNA]</scope>
    <source>
        <strain evidence="2">Cfa_2016G</strain>
        <tissue evidence="2">Leaf</tissue>
    </source>
</reference>
<protein>
    <recommendedName>
        <fullName evidence="4">Retrotransposon gag domain-containing protein</fullName>
    </recommendedName>
</protein>
<evidence type="ECO:0000256" key="1">
    <source>
        <dbReference type="SAM" id="MobiDB-lite"/>
    </source>
</evidence>
<dbReference type="Proteomes" id="UP000327013">
    <property type="component" value="Unassembled WGS sequence"/>
</dbReference>
<keyword evidence="3" id="KW-1185">Reference proteome</keyword>
<comment type="caution">
    <text evidence="2">The sequence shown here is derived from an EMBL/GenBank/DDBJ whole genome shotgun (WGS) entry which is preliminary data.</text>
</comment>
<sequence length="161" mass="19194">MKHISKDLETIQKQNADLISQLPLRRDREHEERRKEKWVKNDRQSSAQDHEETIEGNSRHERDMETPNVNDEVKDLKLKYAEMARQMAQGGEHRSIVDDLMQNANFPFIDRVMRFPLPERFKVQHINRYDGDGNPTDHMENFRAHLILHTLQMKLRAKLSL</sequence>
<evidence type="ECO:0008006" key="4">
    <source>
        <dbReference type="Google" id="ProtNLM"/>
    </source>
</evidence>
<evidence type="ECO:0000313" key="2">
    <source>
        <dbReference type="EMBL" id="KAB8714926.1"/>
    </source>
</evidence>
<name>A0A5N6L4V7_9ROSI</name>
<evidence type="ECO:0000313" key="3">
    <source>
        <dbReference type="Proteomes" id="UP000327013"/>
    </source>
</evidence>
<gene>
    <name evidence="2" type="ORF">FH972_026408</name>
</gene>
<proteinExistence type="predicted"/>
<organism evidence="2 3">
    <name type="scientific">Carpinus fangiana</name>
    <dbReference type="NCBI Taxonomy" id="176857"/>
    <lineage>
        <taxon>Eukaryota</taxon>
        <taxon>Viridiplantae</taxon>
        <taxon>Streptophyta</taxon>
        <taxon>Embryophyta</taxon>
        <taxon>Tracheophyta</taxon>
        <taxon>Spermatophyta</taxon>
        <taxon>Magnoliopsida</taxon>
        <taxon>eudicotyledons</taxon>
        <taxon>Gunneridae</taxon>
        <taxon>Pentapetalae</taxon>
        <taxon>rosids</taxon>
        <taxon>fabids</taxon>
        <taxon>Fagales</taxon>
        <taxon>Betulaceae</taxon>
        <taxon>Carpinus</taxon>
    </lineage>
</organism>
<dbReference type="OrthoDB" id="1752139at2759"/>
<accession>A0A5N6L4V7</accession>